<dbReference type="Proteomes" id="UP001281003">
    <property type="component" value="Unassembled WGS sequence"/>
</dbReference>
<evidence type="ECO:0000313" key="3">
    <source>
        <dbReference type="Proteomes" id="UP001281003"/>
    </source>
</evidence>
<dbReference type="EMBL" id="JAUTDP010000008">
    <property type="protein sequence ID" value="KAK3397240.1"/>
    <property type="molecule type" value="Genomic_DNA"/>
</dbReference>
<dbReference type="AlphaFoldDB" id="A0AAE0UB38"/>
<name>A0AAE0UB38_SORBR</name>
<organism evidence="2 3">
    <name type="scientific">Sordaria brevicollis</name>
    <dbReference type="NCBI Taxonomy" id="83679"/>
    <lineage>
        <taxon>Eukaryota</taxon>
        <taxon>Fungi</taxon>
        <taxon>Dikarya</taxon>
        <taxon>Ascomycota</taxon>
        <taxon>Pezizomycotina</taxon>
        <taxon>Sordariomycetes</taxon>
        <taxon>Sordariomycetidae</taxon>
        <taxon>Sordariales</taxon>
        <taxon>Sordariaceae</taxon>
        <taxon>Sordaria</taxon>
    </lineage>
</organism>
<proteinExistence type="predicted"/>
<sequence>MNQYESKLAKLLRGTLCGCVRCGSITILIMTGTRPCGALSSNVYTEHSAVVQHDGAGLWGSIRAILLGCHRPWPPDILTRNKSQYTSLVHLGPPILLPDPHFPSNWLSMVKPKGDDRPGSRDTTSATADKLQSKIHLQDGMEIEVEFPGHSIIIWDGFYFPFSTIPMMDSMGICSLCIILAMDCVICTTALLSLLRVISASVQIS</sequence>
<evidence type="ECO:0000256" key="1">
    <source>
        <dbReference type="SAM" id="Phobius"/>
    </source>
</evidence>
<keyword evidence="1" id="KW-0472">Membrane</keyword>
<protein>
    <submittedName>
        <fullName evidence="2">Uncharacterized protein</fullName>
    </submittedName>
</protein>
<accession>A0AAE0UB38</accession>
<keyword evidence="1" id="KW-0812">Transmembrane</keyword>
<keyword evidence="1" id="KW-1133">Transmembrane helix</keyword>
<keyword evidence="3" id="KW-1185">Reference proteome</keyword>
<evidence type="ECO:0000313" key="2">
    <source>
        <dbReference type="EMBL" id="KAK3397240.1"/>
    </source>
</evidence>
<comment type="caution">
    <text evidence="2">The sequence shown here is derived from an EMBL/GenBank/DDBJ whole genome shotgun (WGS) entry which is preliminary data.</text>
</comment>
<gene>
    <name evidence="2" type="ORF">B0T20DRAFT_394375</name>
</gene>
<feature type="transmembrane region" description="Helical" evidence="1">
    <location>
        <begin position="173"/>
        <end position="195"/>
    </location>
</feature>
<reference evidence="2" key="1">
    <citation type="journal article" date="2023" name="Mol. Phylogenet. Evol.">
        <title>Genome-scale phylogeny and comparative genomics of the fungal order Sordariales.</title>
        <authorList>
            <person name="Hensen N."/>
            <person name="Bonometti L."/>
            <person name="Westerberg I."/>
            <person name="Brannstrom I.O."/>
            <person name="Guillou S."/>
            <person name="Cros-Aarteil S."/>
            <person name="Calhoun S."/>
            <person name="Haridas S."/>
            <person name="Kuo A."/>
            <person name="Mondo S."/>
            <person name="Pangilinan J."/>
            <person name="Riley R."/>
            <person name="LaButti K."/>
            <person name="Andreopoulos B."/>
            <person name="Lipzen A."/>
            <person name="Chen C."/>
            <person name="Yan M."/>
            <person name="Daum C."/>
            <person name="Ng V."/>
            <person name="Clum A."/>
            <person name="Steindorff A."/>
            <person name="Ohm R.A."/>
            <person name="Martin F."/>
            <person name="Silar P."/>
            <person name="Natvig D.O."/>
            <person name="Lalanne C."/>
            <person name="Gautier V."/>
            <person name="Ament-Velasquez S.L."/>
            <person name="Kruys A."/>
            <person name="Hutchinson M.I."/>
            <person name="Powell A.J."/>
            <person name="Barry K."/>
            <person name="Miller A.N."/>
            <person name="Grigoriev I.V."/>
            <person name="Debuchy R."/>
            <person name="Gladieux P."/>
            <person name="Hiltunen Thoren M."/>
            <person name="Johannesson H."/>
        </authorList>
    </citation>
    <scope>NUCLEOTIDE SEQUENCE</scope>
    <source>
        <strain evidence="2">FGSC 1904</strain>
    </source>
</reference>
<reference evidence="2" key="2">
    <citation type="submission" date="2023-07" db="EMBL/GenBank/DDBJ databases">
        <authorList>
            <consortium name="Lawrence Berkeley National Laboratory"/>
            <person name="Haridas S."/>
            <person name="Hensen N."/>
            <person name="Bonometti L."/>
            <person name="Westerberg I."/>
            <person name="Brannstrom I.O."/>
            <person name="Guillou S."/>
            <person name="Cros-Aarteil S."/>
            <person name="Calhoun S."/>
            <person name="Kuo A."/>
            <person name="Mondo S."/>
            <person name="Pangilinan J."/>
            <person name="Riley R."/>
            <person name="LaButti K."/>
            <person name="Andreopoulos B."/>
            <person name="Lipzen A."/>
            <person name="Chen C."/>
            <person name="Yanf M."/>
            <person name="Daum C."/>
            <person name="Ng V."/>
            <person name="Clum A."/>
            <person name="Steindorff A."/>
            <person name="Ohm R."/>
            <person name="Martin F."/>
            <person name="Silar P."/>
            <person name="Natvig D."/>
            <person name="Lalanne C."/>
            <person name="Gautier V."/>
            <person name="Ament-velasquez S.L."/>
            <person name="Kruys A."/>
            <person name="Hutchinson M.I."/>
            <person name="Powell A.J."/>
            <person name="Barry K."/>
            <person name="Miller A.N."/>
            <person name="Grigoriev I.V."/>
            <person name="Debuchy R."/>
            <person name="Gladieux P."/>
            <person name="Thoren M.H."/>
            <person name="Johannesson H."/>
        </authorList>
    </citation>
    <scope>NUCLEOTIDE SEQUENCE</scope>
    <source>
        <strain evidence="2">FGSC 1904</strain>
    </source>
</reference>